<dbReference type="InterPro" id="IPR008284">
    <property type="entry name" value="MoCF_biosynth_CS"/>
</dbReference>
<organism evidence="8 9">
    <name type="scientific">Uliginosibacterium silvisoli</name>
    <dbReference type="NCBI Taxonomy" id="3114758"/>
    <lineage>
        <taxon>Bacteria</taxon>
        <taxon>Pseudomonadati</taxon>
        <taxon>Pseudomonadota</taxon>
        <taxon>Betaproteobacteria</taxon>
        <taxon>Rhodocyclales</taxon>
        <taxon>Zoogloeaceae</taxon>
        <taxon>Uliginosibacterium</taxon>
    </lineage>
</organism>
<dbReference type="PROSITE" id="PS01079">
    <property type="entry name" value="MOCF_BIOSYNTHESIS_2"/>
    <property type="match status" value="1"/>
</dbReference>
<evidence type="ECO:0000256" key="6">
    <source>
        <dbReference type="RuleBase" id="RU365090"/>
    </source>
</evidence>
<dbReference type="InterPro" id="IPR036135">
    <property type="entry name" value="MoeA_linker/N_sf"/>
</dbReference>
<sequence>MLSFEEARTTLVDAAQPSGRTERVELLYAAGRVLAEDVLAGLNVPPADNSAMDGYAVRAADVVAEVALPISQRVPAGSVPQALLPGTAARIFTGAQIPLGADAVVMQERCVAEGDSVRFALSPQAGDNIRRMGEDIRAGCEVLKAGTALRSQELGLLASLGVAQVTVFARLRVAVFFTGDELRMPGESLPEGQIYNSNRFVLRGLLEEMGCEIVDLGIVRDDLQATREALRQAARDADLILTCGGVSVGEEDHVKAAVEAEGALQSWRVAIRPGKPLAFGRVADTPFIGLPGNPVSSFATFQMLVRPYLRRLQGRPVTMPVALSMRADFSWKKSVPVREFLRVRCNAAGGLDLFPNQGSGVLTSTTWADGFVENPPETLIAEGDLVRYLSFASL</sequence>
<comment type="pathway">
    <text evidence="2 6">Cofactor biosynthesis; molybdopterin biosynthesis.</text>
</comment>
<dbReference type="InterPro" id="IPR005111">
    <property type="entry name" value="MoeA_C_domain_IV"/>
</dbReference>
<evidence type="ECO:0000256" key="5">
    <source>
        <dbReference type="ARBA" id="ARBA00047317"/>
    </source>
</evidence>
<keyword evidence="6" id="KW-0479">Metal-binding</keyword>
<dbReference type="Gene3D" id="3.90.105.10">
    <property type="entry name" value="Molybdopterin biosynthesis moea protein, domain 2"/>
    <property type="match status" value="1"/>
</dbReference>
<keyword evidence="4 6" id="KW-0501">Molybdenum cofactor biosynthesis</keyword>
<feature type="domain" description="MoaB/Mog" evidence="7">
    <location>
        <begin position="174"/>
        <end position="311"/>
    </location>
</feature>
<dbReference type="SUPFAM" id="SSF53218">
    <property type="entry name" value="Molybdenum cofactor biosynthesis proteins"/>
    <property type="match status" value="1"/>
</dbReference>
<name>A0ABU6K6D8_9RHOO</name>
<dbReference type="Pfam" id="PF03453">
    <property type="entry name" value="MoeA_N"/>
    <property type="match status" value="1"/>
</dbReference>
<evidence type="ECO:0000256" key="1">
    <source>
        <dbReference type="ARBA" id="ARBA00002901"/>
    </source>
</evidence>
<comment type="catalytic activity">
    <reaction evidence="5">
        <text>adenylyl-molybdopterin + molybdate = Mo-molybdopterin + AMP + H(+)</text>
        <dbReference type="Rhea" id="RHEA:35047"/>
        <dbReference type="ChEBI" id="CHEBI:15378"/>
        <dbReference type="ChEBI" id="CHEBI:36264"/>
        <dbReference type="ChEBI" id="CHEBI:62727"/>
        <dbReference type="ChEBI" id="CHEBI:71302"/>
        <dbReference type="ChEBI" id="CHEBI:456215"/>
        <dbReference type="EC" id="2.10.1.1"/>
    </reaction>
</comment>
<comment type="cofactor">
    <cofactor evidence="6">
        <name>Mg(2+)</name>
        <dbReference type="ChEBI" id="CHEBI:18420"/>
    </cofactor>
</comment>
<evidence type="ECO:0000259" key="7">
    <source>
        <dbReference type="SMART" id="SM00852"/>
    </source>
</evidence>
<reference evidence="8 9" key="1">
    <citation type="submission" date="2024-01" db="EMBL/GenBank/DDBJ databases">
        <title>Uliginosibacterium soil sp. nov.</title>
        <authorList>
            <person name="Lv Y."/>
        </authorList>
    </citation>
    <scope>NUCLEOTIDE SEQUENCE [LARGE SCALE GENOMIC DNA]</scope>
    <source>
        <strain evidence="8 9">H3</strain>
    </source>
</reference>
<keyword evidence="9" id="KW-1185">Reference proteome</keyword>
<dbReference type="CDD" id="cd00887">
    <property type="entry name" value="MoeA"/>
    <property type="match status" value="1"/>
</dbReference>
<evidence type="ECO:0000313" key="9">
    <source>
        <dbReference type="Proteomes" id="UP001331561"/>
    </source>
</evidence>
<accession>A0ABU6K6D8</accession>
<dbReference type="PANTHER" id="PTHR10192">
    <property type="entry name" value="MOLYBDOPTERIN BIOSYNTHESIS PROTEIN"/>
    <property type="match status" value="1"/>
</dbReference>
<evidence type="ECO:0000313" key="8">
    <source>
        <dbReference type="EMBL" id="MEC5387052.1"/>
    </source>
</evidence>
<dbReference type="InterPro" id="IPR001453">
    <property type="entry name" value="MoaB/Mog_dom"/>
</dbReference>
<dbReference type="InterPro" id="IPR036425">
    <property type="entry name" value="MoaB/Mog-like_dom_sf"/>
</dbReference>
<proteinExistence type="inferred from homology"/>
<keyword evidence="6" id="KW-0500">Molybdenum</keyword>
<protein>
    <recommendedName>
        <fullName evidence="6">Molybdopterin molybdenumtransferase</fullName>
        <ecNumber evidence="6">2.10.1.1</ecNumber>
    </recommendedName>
</protein>
<dbReference type="Gene3D" id="2.170.190.11">
    <property type="entry name" value="Molybdopterin biosynthesis moea protein, domain 3"/>
    <property type="match status" value="1"/>
</dbReference>
<comment type="function">
    <text evidence="1 6">Catalyzes the insertion of molybdate into adenylated molybdopterin with the concomitant release of AMP.</text>
</comment>
<dbReference type="InterPro" id="IPR036688">
    <property type="entry name" value="MoeA_C_domain_IV_sf"/>
</dbReference>
<dbReference type="NCBIfam" id="TIGR00177">
    <property type="entry name" value="molyb_syn"/>
    <property type="match status" value="1"/>
</dbReference>
<dbReference type="InterPro" id="IPR005110">
    <property type="entry name" value="MoeA_linker/N"/>
</dbReference>
<dbReference type="PANTHER" id="PTHR10192:SF5">
    <property type="entry name" value="GEPHYRIN"/>
    <property type="match status" value="1"/>
</dbReference>
<dbReference type="EMBL" id="JAYXHS010000003">
    <property type="protein sequence ID" value="MEC5387052.1"/>
    <property type="molecule type" value="Genomic_DNA"/>
</dbReference>
<dbReference type="Gene3D" id="3.40.980.10">
    <property type="entry name" value="MoaB/Mog-like domain"/>
    <property type="match status" value="1"/>
</dbReference>
<comment type="similarity">
    <text evidence="3 6">Belongs to the MoeA family.</text>
</comment>
<dbReference type="InterPro" id="IPR038987">
    <property type="entry name" value="MoeA-like"/>
</dbReference>
<dbReference type="NCBIfam" id="NF045515">
    <property type="entry name" value="Glp_gephyrin"/>
    <property type="match status" value="1"/>
</dbReference>
<dbReference type="Proteomes" id="UP001331561">
    <property type="component" value="Unassembled WGS sequence"/>
</dbReference>
<dbReference type="SMART" id="SM00852">
    <property type="entry name" value="MoCF_biosynth"/>
    <property type="match status" value="1"/>
</dbReference>
<dbReference type="Pfam" id="PF03454">
    <property type="entry name" value="MoeA_C"/>
    <property type="match status" value="1"/>
</dbReference>
<evidence type="ECO:0000256" key="4">
    <source>
        <dbReference type="ARBA" id="ARBA00023150"/>
    </source>
</evidence>
<dbReference type="RefSeq" id="WP_327600033.1">
    <property type="nucleotide sequence ID" value="NZ_JAYXHS010000003.1"/>
</dbReference>
<evidence type="ECO:0000256" key="3">
    <source>
        <dbReference type="ARBA" id="ARBA00010763"/>
    </source>
</evidence>
<comment type="caution">
    <text evidence="8">The sequence shown here is derived from an EMBL/GenBank/DDBJ whole genome shotgun (WGS) entry which is preliminary data.</text>
</comment>
<dbReference type="SUPFAM" id="SSF63867">
    <property type="entry name" value="MoeA C-terminal domain-like"/>
    <property type="match status" value="1"/>
</dbReference>
<keyword evidence="6" id="KW-0808">Transferase</keyword>
<keyword evidence="6" id="KW-0460">Magnesium</keyword>
<dbReference type="Gene3D" id="2.40.340.10">
    <property type="entry name" value="MoeA, C-terminal, domain IV"/>
    <property type="match status" value="1"/>
</dbReference>
<evidence type="ECO:0000256" key="2">
    <source>
        <dbReference type="ARBA" id="ARBA00005046"/>
    </source>
</evidence>
<dbReference type="EC" id="2.10.1.1" evidence="6"/>
<gene>
    <name evidence="8" type="primary">glp</name>
    <name evidence="8" type="ORF">VVD49_15065</name>
</gene>
<dbReference type="Pfam" id="PF00994">
    <property type="entry name" value="MoCF_biosynth"/>
    <property type="match status" value="1"/>
</dbReference>
<dbReference type="SUPFAM" id="SSF63882">
    <property type="entry name" value="MoeA N-terminal region -like"/>
    <property type="match status" value="1"/>
</dbReference>